<dbReference type="GO" id="GO:0034515">
    <property type="term" value="C:proteasome storage granule"/>
    <property type="evidence" value="ECO:0007669"/>
    <property type="project" value="TreeGrafter"/>
</dbReference>
<reference evidence="3 4" key="1">
    <citation type="journal article" date="2018" name="Nat. Genet.">
        <title>The Rosa genome provides new insights in the design of modern roses.</title>
        <authorList>
            <person name="Bendahmane M."/>
        </authorList>
    </citation>
    <scope>NUCLEOTIDE SEQUENCE [LARGE SCALE GENOMIC DNA]</scope>
    <source>
        <strain evidence="4">cv. Old Blush</strain>
    </source>
</reference>
<feature type="domain" description="RPN1 N-terminal" evidence="2">
    <location>
        <begin position="12"/>
        <end position="128"/>
    </location>
</feature>
<dbReference type="Proteomes" id="UP000238479">
    <property type="component" value="Chromosome 6"/>
</dbReference>
<gene>
    <name evidence="3" type="ORF">RchiOBHm_Chr6g0255951</name>
</gene>
<dbReference type="STRING" id="74649.A0A2P6PM00"/>
<name>A0A2P6PM00_ROSCH</name>
<evidence type="ECO:0000313" key="3">
    <source>
        <dbReference type="EMBL" id="PRQ22957.1"/>
    </source>
</evidence>
<dbReference type="PANTHER" id="PTHR10943">
    <property type="entry name" value="26S PROTEASOME NON-ATPASE REGULATORY SUBUNIT"/>
    <property type="match status" value="1"/>
</dbReference>
<sequence>MPSRRAPPDAKPYLPGPDDMLVLDIAFMIYLKFEEYPNALQIALFLDNKEFVKQVFTSCDDLLRKKQFCYILARHGSNFELNDEMVAEDEEREALQDIINNAKLSEGYLTLARDIELMEAKTPEDIYKGLNFSFHVIDLTLNGYF</sequence>
<comment type="caution">
    <text evidence="3">The sequence shown here is derived from an EMBL/GenBank/DDBJ whole genome shotgun (WGS) entry which is preliminary data.</text>
</comment>
<accession>A0A2P6PM00</accession>
<dbReference type="GO" id="GO:0008540">
    <property type="term" value="C:proteasome regulatory particle, base subcomplex"/>
    <property type="evidence" value="ECO:0007669"/>
    <property type="project" value="TreeGrafter"/>
</dbReference>
<keyword evidence="3" id="KW-0647">Proteasome</keyword>
<evidence type="ECO:0000313" key="4">
    <source>
        <dbReference type="Proteomes" id="UP000238479"/>
    </source>
</evidence>
<dbReference type="GO" id="GO:0043161">
    <property type="term" value="P:proteasome-mediated ubiquitin-dependent protein catabolic process"/>
    <property type="evidence" value="ECO:0007669"/>
    <property type="project" value="TreeGrafter"/>
</dbReference>
<dbReference type="EMBL" id="PDCK01000044">
    <property type="protein sequence ID" value="PRQ22957.1"/>
    <property type="molecule type" value="Genomic_DNA"/>
</dbReference>
<dbReference type="Gramene" id="PRQ22957">
    <property type="protein sequence ID" value="PRQ22957"/>
    <property type="gene ID" value="RchiOBHm_Chr6g0255951"/>
</dbReference>
<evidence type="ECO:0000256" key="1">
    <source>
        <dbReference type="ARBA" id="ARBA00022737"/>
    </source>
</evidence>
<keyword evidence="4" id="KW-1185">Reference proteome</keyword>
<dbReference type="Pfam" id="PF17781">
    <property type="entry name" value="RPN1_RPN2_N"/>
    <property type="match status" value="1"/>
</dbReference>
<dbReference type="GO" id="GO:0005634">
    <property type="term" value="C:nucleus"/>
    <property type="evidence" value="ECO:0007669"/>
    <property type="project" value="TreeGrafter"/>
</dbReference>
<dbReference type="AlphaFoldDB" id="A0A2P6PM00"/>
<keyword evidence="1" id="KW-0677">Repeat</keyword>
<evidence type="ECO:0000259" key="2">
    <source>
        <dbReference type="Pfam" id="PF17781"/>
    </source>
</evidence>
<proteinExistence type="predicted"/>
<organism evidence="3 4">
    <name type="scientific">Rosa chinensis</name>
    <name type="common">China rose</name>
    <dbReference type="NCBI Taxonomy" id="74649"/>
    <lineage>
        <taxon>Eukaryota</taxon>
        <taxon>Viridiplantae</taxon>
        <taxon>Streptophyta</taxon>
        <taxon>Embryophyta</taxon>
        <taxon>Tracheophyta</taxon>
        <taxon>Spermatophyta</taxon>
        <taxon>Magnoliopsida</taxon>
        <taxon>eudicotyledons</taxon>
        <taxon>Gunneridae</taxon>
        <taxon>Pentapetalae</taxon>
        <taxon>rosids</taxon>
        <taxon>fabids</taxon>
        <taxon>Rosales</taxon>
        <taxon>Rosaceae</taxon>
        <taxon>Rosoideae</taxon>
        <taxon>Rosoideae incertae sedis</taxon>
        <taxon>Rosa</taxon>
    </lineage>
</organism>
<protein>
    <submittedName>
        <fullName evidence="3">Putative 26S proteasome regulatory complex, non-ATPase subcomplex, Rpn1 subunit</fullName>
    </submittedName>
</protein>
<dbReference type="InterPro" id="IPR040892">
    <property type="entry name" value="RPN1_N"/>
</dbReference>
<dbReference type="PANTHER" id="PTHR10943:SF1">
    <property type="entry name" value="26S PROTEASOME NON-ATPASE REGULATORY SUBUNIT 2"/>
    <property type="match status" value="1"/>
</dbReference>